<dbReference type="EMBL" id="CP018477">
    <property type="protein sequence ID" value="ASV75801.1"/>
    <property type="molecule type" value="Genomic_DNA"/>
</dbReference>
<protein>
    <submittedName>
        <fullName evidence="1">Uncharacterized protein</fullName>
    </submittedName>
</protein>
<organism evidence="1 2">
    <name type="scientific">Thermogutta terrifontis</name>
    <dbReference type="NCBI Taxonomy" id="1331910"/>
    <lineage>
        <taxon>Bacteria</taxon>
        <taxon>Pseudomonadati</taxon>
        <taxon>Planctomycetota</taxon>
        <taxon>Planctomycetia</taxon>
        <taxon>Pirellulales</taxon>
        <taxon>Thermoguttaceae</taxon>
        <taxon>Thermogutta</taxon>
    </lineage>
</organism>
<evidence type="ECO:0000313" key="2">
    <source>
        <dbReference type="Proteomes" id="UP000215086"/>
    </source>
</evidence>
<proteinExistence type="predicted"/>
<dbReference type="KEGG" id="ttf:THTE_3199"/>
<accession>A0A286RIL8</accession>
<evidence type="ECO:0000313" key="1">
    <source>
        <dbReference type="EMBL" id="ASV75801.1"/>
    </source>
</evidence>
<gene>
    <name evidence="1" type="ORF">THTE_3199</name>
</gene>
<dbReference type="Proteomes" id="UP000215086">
    <property type="component" value="Chromosome"/>
</dbReference>
<reference evidence="1 2" key="1">
    <citation type="journal article" name="Front. Microbiol.">
        <title>Sugar Metabolism of the First Thermophilic Planctomycete Thermogutta terrifontis: Comparative Genomic and Transcriptomic Approaches.</title>
        <authorList>
            <person name="Elcheninov A.G."/>
            <person name="Menzel P."/>
            <person name="Gudbergsdottir S.R."/>
            <person name="Slesarev A.I."/>
            <person name="Kadnikov V.V."/>
            <person name="Krogh A."/>
            <person name="Bonch-Osmolovskaya E.A."/>
            <person name="Peng X."/>
            <person name="Kublanov I.V."/>
        </authorList>
    </citation>
    <scope>NUCLEOTIDE SEQUENCE [LARGE SCALE GENOMIC DNA]</scope>
    <source>
        <strain evidence="1 2">R1</strain>
    </source>
</reference>
<name>A0A286RIL8_9BACT</name>
<keyword evidence="2" id="KW-1185">Reference proteome</keyword>
<dbReference type="AlphaFoldDB" id="A0A286RIL8"/>
<sequence length="42" mass="4703">MLPIALSAPIAFSQFLLFIGFMKEYSCHLSAKHRVPEPKVAL</sequence>